<sequence>MNKVFRAFFLDRSKYIQFRKAAITGIGLPPCPEYISEPAYANLACVPACRSCFSFCDTILWELRLRCCTNRLALTTPGPLNHYRSGRTRKRVQWGEKSLHVYELLPYMNEQYEIYDDGYDFRFDRQRVYETCAVADVRKVVEACEQTESSSVARSKFLVAQKALIAAIRNEYGVLRERIRAHNRLAEGRLQDIVNRLNALGYEEELTHAGTNIYSPFGSHKLIRKFEREYRPGDLDVPSLTLRSLNHVRFRFHG</sequence>
<gene>
    <name evidence="1" type="ORF">HYDPIDRAFT_169408</name>
</gene>
<dbReference type="OrthoDB" id="2688252at2759"/>
<evidence type="ECO:0000313" key="1">
    <source>
        <dbReference type="EMBL" id="KIJ62041.1"/>
    </source>
</evidence>
<name>A0A0C9WCE3_9AGAM</name>
<accession>A0A0C9WCE3</accession>
<evidence type="ECO:0000313" key="2">
    <source>
        <dbReference type="Proteomes" id="UP000053820"/>
    </source>
</evidence>
<protein>
    <submittedName>
        <fullName evidence="1">Uncharacterized protein</fullName>
    </submittedName>
</protein>
<keyword evidence="2" id="KW-1185">Reference proteome</keyword>
<reference evidence="1 2" key="1">
    <citation type="submission" date="2014-04" db="EMBL/GenBank/DDBJ databases">
        <title>Evolutionary Origins and Diversification of the Mycorrhizal Mutualists.</title>
        <authorList>
            <consortium name="DOE Joint Genome Institute"/>
            <consortium name="Mycorrhizal Genomics Consortium"/>
            <person name="Kohler A."/>
            <person name="Kuo A."/>
            <person name="Nagy L.G."/>
            <person name="Floudas D."/>
            <person name="Copeland A."/>
            <person name="Barry K.W."/>
            <person name="Cichocki N."/>
            <person name="Veneault-Fourrey C."/>
            <person name="LaButti K."/>
            <person name="Lindquist E.A."/>
            <person name="Lipzen A."/>
            <person name="Lundell T."/>
            <person name="Morin E."/>
            <person name="Murat C."/>
            <person name="Riley R."/>
            <person name="Ohm R."/>
            <person name="Sun H."/>
            <person name="Tunlid A."/>
            <person name="Henrissat B."/>
            <person name="Grigoriev I.V."/>
            <person name="Hibbett D.S."/>
            <person name="Martin F."/>
        </authorList>
    </citation>
    <scope>NUCLEOTIDE SEQUENCE [LARGE SCALE GENOMIC DNA]</scope>
    <source>
        <strain evidence="1 2">MD-312</strain>
    </source>
</reference>
<organism evidence="1 2">
    <name type="scientific">Hydnomerulius pinastri MD-312</name>
    <dbReference type="NCBI Taxonomy" id="994086"/>
    <lineage>
        <taxon>Eukaryota</taxon>
        <taxon>Fungi</taxon>
        <taxon>Dikarya</taxon>
        <taxon>Basidiomycota</taxon>
        <taxon>Agaricomycotina</taxon>
        <taxon>Agaricomycetes</taxon>
        <taxon>Agaricomycetidae</taxon>
        <taxon>Boletales</taxon>
        <taxon>Boletales incertae sedis</taxon>
        <taxon>Leucogyrophana</taxon>
    </lineage>
</organism>
<proteinExistence type="predicted"/>
<dbReference type="AlphaFoldDB" id="A0A0C9WCE3"/>
<dbReference type="EMBL" id="KN839858">
    <property type="protein sequence ID" value="KIJ62041.1"/>
    <property type="molecule type" value="Genomic_DNA"/>
</dbReference>
<dbReference type="HOGENOM" id="CLU_1094420_0_0_1"/>
<dbReference type="Proteomes" id="UP000053820">
    <property type="component" value="Unassembled WGS sequence"/>
</dbReference>